<keyword evidence="1" id="KW-0732">Signal</keyword>
<evidence type="ECO:0000256" key="1">
    <source>
        <dbReference type="SAM" id="SignalP"/>
    </source>
</evidence>
<dbReference type="Proteomes" id="UP000831460">
    <property type="component" value="Chromosome"/>
</dbReference>
<organism evidence="2 3">
    <name type="scientific">Chryseobacterium suipulveris</name>
    <dbReference type="NCBI Taxonomy" id="2929800"/>
    <lineage>
        <taxon>Bacteria</taxon>
        <taxon>Pseudomonadati</taxon>
        <taxon>Bacteroidota</taxon>
        <taxon>Flavobacteriia</taxon>
        <taxon>Flavobacteriales</taxon>
        <taxon>Weeksellaceae</taxon>
        <taxon>Chryseobacterium group</taxon>
        <taxon>Chryseobacterium</taxon>
    </lineage>
</organism>
<dbReference type="RefSeq" id="WP_243547512.1">
    <property type="nucleotide sequence ID" value="NZ_CP094532.1"/>
</dbReference>
<feature type="signal peptide" evidence="1">
    <location>
        <begin position="1"/>
        <end position="19"/>
    </location>
</feature>
<reference evidence="2 3" key="1">
    <citation type="submission" date="2022-03" db="EMBL/GenBank/DDBJ databases">
        <title>Chryseobacterium sp. isolated from particulate matters in swine house.</title>
        <authorList>
            <person name="Won M."/>
            <person name="Kim S.-J."/>
            <person name="Kwon S.-W."/>
        </authorList>
    </citation>
    <scope>NUCLEOTIDE SEQUENCE [LARGE SCALE GENOMIC DNA]</scope>
    <source>
        <strain evidence="2 3">SC2-2</strain>
    </source>
</reference>
<evidence type="ECO:0000313" key="2">
    <source>
        <dbReference type="EMBL" id="UOE39743.1"/>
    </source>
</evidence>
<name>A0ABY4BKM4_9FLAO</name>
<gene>
    <name evidence="2" type="ORF">MTP09_07360</name>
</gene>
<accession>A0ABY4BKM4</accession>
<protein>
    <submittedName>
        <fullName evidence="2">Uncharacterized protein</fullName>
    </submittedName>
</protein>
<dbReference type="EMBL" id="CP094532">
    <property type="protein sequence ID" value="UOE39743.1"/>
    <property type="molecule type" value="Genomic_DNA"/>
</dbReference>
<evidence type="ECO:0000313" key="3">
    <source>
        <dbReference type="Proteomes" id="UP000831460"/>
    </source>
</evidence>
<feature type="chain" id="PRO_5046879323" evidence="1">
    <location>
        <begin position="20"/>
        <end position="63"/>
    </location>
</feature>
<keyword evidence="3" id="KW-1185">Reference proteome</keyword>
<sequence length="63" mass="6870">MKKLSLLFILFSLSGTSQVTQIADFPFRPDVIINGKDLETLQIRIIADINPGTGSSSSAEFLN</sequence>
<proteinExistence type="predicted"/>